<proteinExistence type="predicted"/>
<dbReference type="GO" id="GO:0005524">
    <property type="term" value="F:ATP binding"/>
    <property type="evidence" value="ECO:0007669"/>
    <property type="project" value="InterPro"/>
</dbReference>
<dbReference type="AlphaFoldDB" id="L1IAL6"/>
<dbReference type="KEGG" id="gtt:GUITHDRAFT_120672"/>
<dbReference type="RefSeq" id="XP_005820132.1">
    <property type="nucleotide sequence ID" value="XM_005820075.1"/>
</dbReference>
<dbReference type="EnsemblProtists" id="EKX33152">
    <property type="protein sequence ID" value="EKX33152"/>
    <property type="gene ID" value="GUITHDRAFT_120672"/>
</dbReference>
<dbReference type="PANTHER" id="PTHR44329">
    <property type="entry name" value="SERINE/THREONINE-PROTEIN KINASE TNNI3K-RELATED"/>
    <property type="match status" value="1"/>
</dbReference>
<name>L1IAL6_GUITC</name>
<dbReference type="PANTHER" id="PTHR44329:SF289">
    <property type="entry name" value="SERINE_THREONINE-PROTEIN KINASE VIK"/>
    <property type="match status" value="1"/>
</dbReference>
<keyword evidence="4" id="KW-1185">Reference proteome</keyword>
<evidence type="ECO:0000313" key="2">
    <source>
        <dbReference type="EMBL" id="EKX33152.1"/>
    </source>
</evidence>
<dbReference type="PaxDb" id="55529-EKX33152"/>
<dbReference type="Proteomes" id="UP000011087">
    <property type="component" value="Unassembled WGS sequence"/>
</dbReference>
<dbReference type="InterPro" id="IPR051681">
    <property type="entry name" value="Ser/Thr_Kinases-Pseudokinases"/>
</dbReference>
<feature type="domain" description="Protein kinase" evidence="1">
    <location>
        <begin position="1"/>
        <end position="230"/>
    </location>
</feature>
<evidence type="ECO:0000259" key="1">
    <source>
        <dbReference type="PROSITE" id="PS50011"/>
    </source>
</evidence>
<reference evidence="4" key="2">
    <citation type="submission" date="2012-11" db="EMBL/GenBank/DDBJ databases">
        <authorList>
            <person name="Kuo A."/>
            <person name="Curtis B.A."/>
            <person name="Tanifuji G."/>
            <person name="Burki F."/>
            <person name="Gruber A."/>
            <person name="Irimia M."/>
            <person name="Maruyama S."/>
            <person name="Arias M.C."/>
            <person name="Ball S.G."/>
            <person name="Gile G.H."/>
            <person name="Hirakawa Y."/>
            <person name="Hopkins J.F."/>
            <person name="Rensing S.A."/>
            <person name="Schmutz J."/>
            <person name="Symeonidi A."/>
            <person name="Elias M."/>
            <person name="Eveleigh R.J."/>
            <person name="Herman E.K."/>
            <person name="Klute M.J."/>
            <person name="Nakayama T."/>
            <person name="Obornik M."/>
            <person name="Reyes-Prieto A."/>
            <person name="Armbrust E.V."/>
            <person name="Aves S.J."/>
            <person name="Beiko R.G."/>
            <person name="Coutinho P."/>
            <person name="Dacks J.B."/>
            <person name="Durnford D.G."/>
            <person name="Fast N.M."/>
            <person name="Green B.R."/>
            <person name="Grisdale C."/>
            <person name="Hempe F."/>
            <person name="Henrissat B."/>
            <person name="Hoppner M.P."/>
            <person name="Ishida K.-I."/>
            <person name="Kim E."/>
            <person name="Koreny L."/>
            <person name="Kroth P.G."/>
            <person name="Liu Y."/>
            <person name="Malik S.-B."/>
            <person name="Maier U.G."/>
            <person name="McRose D."/>
            <person name="Mock T."/>
            <person name="Neilson J.A."/>
            <person name="Onodera N.T."/>
            <person name="Poole A.M."/>
            <person name="Pritham E.J."/>
            <person name="Richards T.A."/>
            <person name="Rocap G."/>
            <person name="Roy S.W."/>
            <person name="Sarai C."/>
            <person name="Schaack S."/>
            <person name="Shirato S."/>
            <person name="Slamovits C.H."/>
            <person name="Spencer D.F."/>
            <person name="Suzuki S."/>
            <person name="Worden A.Z."/>
            <person name="Zauner S."/>
            <person name="Barry K."/>
            <person name="Bell C."/>
            <person name="Bharti A.K."/>
            <person name="Crow J.A."/>
            <person name="Grimwood J."/>
            <person name="Kramer R."/>
            <person name="Lindquist E."/>
            <person name="Lucas S."/>
            <person name="Salamov A."/>
            <person name="McFadden G.I."/>
            <person name="Lane C.E."/>
            <person name="Keeling P.J."/>
            <person name="Gray M.W."/>
            <person name="Grigoriev I.V."/>
            <person name="Archibald J.M."/>
        </authorList>
    </citation>
    <scope>NUCLEOTIDE SEQUENCE</scope>
    <source>
        <strain evidence="4">CCMP2712</strain>
    </source>
</reference>
<evidence type="ECO:0000313" key="4">
    <source>
        <dbReference type="Proteomes" id="UP000011087"/>
    </source>
</evidence>
<protein>
    <recommendedName>
        <fullName evidence="1">Protein kinase domain-containing protein</fullName>
    </recommendedName>
</protein>
<dbReference type="STRING" id="905079.L1IAL6"/>
<dbReference type="SUPFAM" id="SSF56112">
    <property type="entry name" value="Protein kinase-like (PK-like)"/>
    <property type="match status" value="1"/>
</dbReference>
<accession>L1IAL6</accession>
<dbReference type="Gene3D" id="1.10.510.10">
    <property type="entry name" value="Transferase(Phosphotransferase) domain 1"/>
    <property type="match status" value="1"/>
</dbReference>
<sequence>MTAMHVEEMEDGSRCLVYPLAEDILTHAIMRPPGSKGSIPSVSVAMLHVALGLQELHAQGFCHRDVKHRNVLGMRRGQGPWKLADLDASSLQGEEVTEFMGYPWSVWSPRVRIGAWPTAVPSPEHARHLFALWARRGEVEPLLASREHDLFQLGVLIYEAVCRRLLLAGRPGMEVLEELASDRPLQMPQCEGGGGGGELEALLGLASELISKQPEKRPRMEEVIERLRTISSGETSGRDGEPECKKLDCCFIVKV</sequence>
<reference evidence="2 4" key="1">
    <citation type="journal article" date="2012" name="Nature">
        <title>Algal genomes reveal evolutionary mosaicism and the fate of nucleomorphs.</title>
        <authorList>
            <consortium name="DOE Joint Genome Institute"/>
            <person name="Curtis B.A."/>
            <person name="Tanifuji G."/>
            <person name="Burki F."/>
            <person name="Gruber A."/>
            <person name="Irimia M."/>
            <person name="Maruyama S."/>
            <person name="Arias M.C."/>
            <person name="Ball S.G."/>
            <person name="Gile G.H."/>
            <person name="Hirakawa Y."/>
            <person name="Hopkins J.F."/>
            <person name="Kuo A."/>
            <person name="Rensing S.A."/>
            <person name="Schmutz J."/>
            <person name="Symeonidi A."/>
            <person name="Elias M."/>
            <person name="Eveleigh R.J."/>
            <person name="Herman E.K."/>
            <person name="Klute M.J."/>
            <person name="Nakayama T."/>
            <person name="Obornik M."/>
            <person name="Reyes-Prieto A."/>
            <person name="Armbrust E.V."/>
            <person name="Aves S.J."/>
            <person name="Beiko R.G."/>
            <person name="Coutinho P."/>
            <person name="Dacks J.B."/>
            <person name="Durnford D.G."/>
            <person name="Fast N.M."/>
            <person name="Green B.R."/>
            <person name="Grisdale C.J."/>
            <person name="Hempel F."/>
            <person name="Henrissat B."/>
            <person name="Hoppner M.P."/>
            <person name="Ishida K."/>
            <person name="Kim E."/>
            <person name="Koreny L."/>
            <person name="Kroth P.G."/>
            <person name="Liu Y."/>
            <person name="Malik S.B."/>
            <person name="Maier U.G."/>
            <person name="McRose D."/>
            <person name="Mock T."/>
            <person name="Neilson J.A."/>
            <person name="Onodera N.T."/>
            <person name="Poole A.M."/>
            <person name="Pritham E.J."/>
            <person name="Richards T.A."/>
            <person name="Rocap G."/>
            <person name="Roy S.W."/>
            <person name="Sarai C."/>
            <person name="Schaack S."/>
            <person name="Shirato S."/>
            <person name="Slamovits C.H."/>
            <person name="Spencer D.F."/>
            <person name="Suzuki S."/>
            <person name="Worden A.Z."/>
            <person name="Zauner S."/>
            <person name="Barry K."/>
            <person name="Bell C."/>
            <person name="Bharti A.K."/>
            <person name="Crow J.A."/>
            <person name="Grimwood J."/>
            <person name="Kramer R."/>
            <person name="Lindquist E."/>
            <person name="Lucas S."/>
            <person name="Salamov A."/>
            <person name="McFadden G.I."/>
            <person name="Lane C.E."/>
            <person name="Keeling P.J."/>
            <person name="Gray M.W."/>
            <person name="Grigoriev I.V."/>
            <person name="Archibald J.M."/>
        </authorList>
    </citation>
    <scope>NUCLEOTIDE SEQUENCE</scope>
    <source>
        <strain evidence="2 4">CCMP2712</strain>
    </source>
</reference>
<dbReference type="EMBL" id="JH993154">
    <property type="protein sequence ID" value="EKX33152.1"/>
    <property type="molecule type" value="Genomic_DNA"/>
</dbReference>
<evidence type="ECO:0000313" key="3">
    <source>
        <dbReference type="EnsemblProtists" id="EKX33152"/>
    </source>
</evidence>
<dbReference type="InterPro" id="IPR011009">
    <property type="entry name" value="Kinase-like_dom_sf"/>
</dbReference>
<dbReference type="Pfam" id="PF00069">
    <property type="entry name" value="Pkinase"/>
    <property type="match status" value="1"/>
</dbReference>
<dbReference type="GeneID" id="17289884"/>
<gene>
    <name evidence="2" type="ORF">GUITHDRAFT_120672</name>
</gene>
<organism evidence="2">
    <name type="scientific">Guillardia theta (strain CCMP2712)</name>
    <name type="common">Cryptophyte</name>
    <dbReference type="NCBI Taxonomy" id="905079"/>
    <lineage>
        <taxon>Eukaryota</taxon>
        <taxon>Cryptophyceae</taxon>
        <taxon>Pyrenomonadales</taxon>
        <taxon>Geminigeraceae</taxon>
        <taxon>Guillardia</taxon>
    </lineage>
</organism>
<dbReference type="HOGENOM" id="CLU_1091726_0_0_1"/>
<reference evidence="3" key="3">
    <citation type="submission" date="2016-03" db="UniProtKB">
        <authorList>
            <consortium name="EnsemblProtists"/>
        </authorList>
    </citation>
    <scope>IDENTIFICATION</scope>
</reference>
<dbReference type="PROSITE" id="PS50011">
    <property type="entry name" value="PROTEIN_KINASE_DOM"/>
    <property type="match status" value="1"/>
</dbReference>
<dbReference type="InterPro" id="IPR000719">
    <property type="entry name" value="Prot_kinase_dom"/>
</dbReference>
<dbReference type="GO" id="GO:0004674">
    <property type="term" value="F:protein serine/threonine kinase activity"/>
    <property type="evidence" value="ECO:0007669"/>
    <property type="project" value="TreeGrafter"/>
</dbReference>